<evidence type="ECO:0000256" key="9">
    <source>
        <dbReference type="SAM" id="MobiDB-lite"/>
    </source>
</evidence>
<feature type="region of interest" description="Disordered" evidence="9">
    <location>
        <begin position="126"/>
        <end position="145"/>
    </location>
</feature>
<dbReference type="InterPro" id="IPR036866">
    <property type="entry name" value="RibonucZ/Hydroxyglut_hydro"/>
</dbReference>
<feature type="transmembrane region" description="Helical" evidence="10">
    <location>
        <begin position="315"/>
        <end position="335"/>
    </location>
</feature>
<feature type="transmembrane region" description="Helical" evidence="10">
    <location>
        <begin position="284"/>
        <end position="303"/>
    </location>
</feature>
<dbReference type="EMBL" id="MRTP01000002">
    <property type="protein sequence ID" value="OMF55369.1"/>
    <property type="molecule type" value="Genomic_DNA"/>
</dbReference>
<proteinExistence type="predicted"/>
<organism evidence="12 13">
    <name type="scientific">Paenibacillus rhizosphaerae</name>
    <dbReference type="NCBI Taxonomy" id="297318"/>
    <lineage>
        <taxon>Bacteria</taxon>
        <taxon>Bacillati</taxon>
        <taxon>Bacillota</taxon>
        <taxon>Bacilli</taxon>
        <taxon>Bacillales</taxon>
        <taxon>Paenibacillaceae</taxon>
        <taxon>Paenibacillus</taxon>
    </lineage>
</organism>
<dbReference type="Pfam" id="PF13567">
    <property type="entry name" value="DUF4131"/>
    <property type="match status" value="1"/>
</dbReference>
<comment type="function">
    <text evidence="7">Counteracts the endogenous Pycsar antiviral defense system. Phosphodiesterase that enables metal-dependent hydrolysis of host cyclic nucleotide Pycsar defense signals such as cCMP and cUMP.</text>
</comment>
<comment type="catalytic activity">
    <reaction evidence="6">
        <text>3',5'-cyclic CMP + H2O = CMP + H(+)</text>
        <dbReference type="Rhea" id="RHEA:72675"/>
        <dbReference type="ChEBI" id="CHEBI:15377"/>
        <dbReference type="ChEBI" id="CHEBI:15378"/>
        <dbReference type="ChEBI" id="CHEBI:58003"/>
        <dbReference type="ChEBI" id="CHEBI:60377"/>
    </reaction>
    <physiologicalReaction direction="left-to-right" evidence="6">
        <dbReference type="Rhea" id="RHEA:72676"/>
    </physiologicalReaction>
</comment>
<dbReference type="Pfam" id="PF03772">
    <property type="entry name" value="Competence"/>
    <property type="match status" value="1"/>
</dbReference>
<feature type="transmembrane region" description="Helical" evidence="10">
    <location>
        <begin position="29"/>
        <end position="45"/>
    </location>
</feature>
<keyword evidence="13" id="KW-1185">Reference proteome</keyword>
<keyword evidence="5 10" id="KW-0472">Membrane</keyword>
<evidence type="ECO:0000256" key="1">
    <source>
        <dbReference type="ARBA" id="ARBA00004651"/>
    </source>
</evidence>
<dbReference type="RefSeq" id="WP_076169764.1">
    <property type="nucleotide sequence ID" value="NZ_MRTP01000002.1"/>
</dbReference>
<dbReference type="InterPro" id="IPR025405">
    <property type="entry name" value="DUF4131"/>
</dbReference>
<dbReference type="GO" id="GO:0005886">
    <property type="term" value="C:plasma membrane"/>
    <property type="evidence" value="ECO:0007669"/>
    <property type="project" value="UniProtKB-SubCell"/>
</dbReference>
<dbReference type="InterPro" id="IPR035681">
    <property type="entry name" value="ComA-like_MBL"/>
</dbReference>
<dbReference type="SMART" id="SM00849">
    <property type="entry name" value="Lactamase_B"/>
    <property type="match status" value="1"/>
</dbReference>
<protein>
    <recommendedName>
        <fullName evidence="11">Metallo-beta-lactamase domain-containing protein</fullName>
    </recommendedName>
</protein>
<evidence type="ECO:0000313" key="12">
    <source>
        <dbReference type="EMBL" id="OMF55369.1"/>
    </source>
</evidence>
<comment type="catalytic activity">
    <reaction evidence="8">
        <text>3',5'-cyclic UMP + H2O = UMP + H(+)</text>
        <dbReference type="Rhea" id="RHEA:70575"/>
        <dbReference type="ChEBI" id="CHEBI:15377"/>
        <dbReference type="ChEBI" id="CHEBI:15378"/>
        <dbReference type="ChEBI" id="CHEBI:57865"/>
        <dbReference type="ChEBI" id="CHEBI:184387"/>
    </reaction>
    <physiologicalReaction direction="left-to-right" evidence="8">
        <dbReference type="Rhea" id="RHEA:70576"/>
    </physiologicalReaction>
</comment>
<dbReference type="CDD" id="cd07731">
    <property type="entry name" value="ComA-like_MBL-fold"/>
    <property type="match status" value="1"/>
</dbReference>
<comment type="subcellular location">
    <subcellularLocation>
        <location evidence="1">Cell membrane</location>
        <topology evidence="1">Multi-pass membrane protein</topology>
    </subcellularLocation>
</comment>
<dbReference type="InterPro" id="IPR001279">
    <property type="entry name" value="Metallo-B-lactamas"/>
</dbReference>
<keyword evidence="4 10" id="KW-1133">Transmembrane helix</keyword>
<dbReference type="SUPFAM" id="SSF56281">
    <property type="entry name" value="Metallo-hydrolase/oxidoreductase"/>
    <property type="match status" value="1"/>
</dbReference>
<accession>A0A1R1EUD5</accession>
<dbReference type="Gene3D" id="3.60.15.10">
    <property type="entry name" value="Ribonuclease Z/Hydroxyacylglutathione hydrolase-like"/>
    <property type="match status" value="1"/>
</dbReference>
<evidence type="ECO:0000256" key="4">
    <source>
        <dbReference type="ARBA" id="ARBA00022989"/>
    </source>
</evidence>
<dbReference type="NCBIfam" id="TIGR00360">
    <property type="entry name" value="ComEC_N-term"/>
    <property type="match status" value="1"/>
</dbReference>
<dbReference type="InterPro" id="IPR052159">
    <property type="entry name" value="Competence_DNA_uptake"/>
</dbReference>
<dbReference type="InterPro" id="IPR004477">
    <property type="entry name" value="ComEC_N"/>
</dbReference>
<keyword evidence="2" id="KW-1003">Cell membrane</keyword>
<dbReference type="AlphaFoldDB" id="A0A1R1EUD5"/>
<evidence type="ECO:0000256" key="5">
    <source>
        <dbReference type="ARBA" id="ARBA00023136"/>
    </source>
</evidence>
<feature type="transmembrane region" description="Helical" evidence="10">
    <location>
        <begin position="356"/>
        <end position="373"/>
    </location>
</feature>
<sequence>MKQRPLIVFTVSWIAGSSAAYACSGSRLLLLIAGASLLLAALGMYRRDFLRTVIIIWCALAASGAYWELQEAANVSKLPEALQAADAAQMDGASARMTGMIASAVEVDGDRADFVMSVRQAVPIGGTAANGKPNSRDAGTSTGSEPMVSEKVMVQVKLKSRQEQEAARQWQRGDRVRISGSLAQPQSARNFGGFDYRQYLVTQKIHWLFKAAGASNVQASAPSGIGMTLLLRWNDQARNGLSGMIDRIFQEPHAGYMKGLIIGLQDDLDPETYAEFSQLGLTHILAISGMHVAVYVGCLLYIFSLLRLSREKSLLLVMLLVPLYVLLSGVSPSVVRAGIMSMIGLYAARKGLLKDGLNILSAAALLMLLWNPYYLLSVSFQLSFLVTAGLMVYVPLIHPQLSFLPSKIAGAVGVTLIAQLVSFPLTIYYFNQFSLLSFAANFVLVPFITFLVLPVGTAALLIGSLWLPGGKMLAAAAEWLDDLSFWLVKWMNGYPQFVTIWKSPSPVWIASYFIALYGLLYFGKGWSLSRRQMAVEPDATVPLGVPPAARRPEAALPSRTKTRLAAGALGGLCILIVLLYAGYQPEHFRGAGAVQVLDVGQGDSILITTPQGKHLLVDGGGTVSFRKAEDGWKERKQPFEVGAKVLVPLLKKRGIHRLDAVIVTHGDQDHAGGMQAVLEQIPVGAFLFNGTMAGTAAFDRLMAAAVDKDIPIYAIHQGMNYDPDGRTQLVFLGPVLSQTDQEALPVVKDQNHDSVVFLLEMNGGRFLFTGDMDKASEEQLLETLDSGRFGEAVADNGQTVDDRALQTVSELLEAPVDVIKIAHHGSKTASSAEWLSRWNPAAAVISAGVNNLYGHPHADVLQRISEEGAAVYRTDLQGEIQFSVKSGKIRVRTKLITKS</sequence>
<evidence type="ECO:0000256" key="6">
    <source>
        <dbReference type="ARBA" id="ARBA00034221"/>
    </source>
</evidence>
<feature type="transmembrane region" description="Helical" evidence="10">
    <location>
        <begin position="507"/>
        <end position="523"/>
    </location>
</feature>
<evidence type="ECO:0000313" key="13">
    <source>
        <dbReference type="Proteomes" id="UP000187172"/>
    </source>
</evidence>
<comment type="caution">
    <text evidence="12">The sequence shown here is derived from an EMBL/GenBank/DDBJ whole genome shotgun (WGS) entry which is preliminary data.</text>
</comment>
<feature type="domain" description="Metallo-beta-lactamase" evidence="11">
    <location>
        <begin position="601"/>
        <end position="823"/>
    </location>
</feature>
<evidence type="ECO:0000256" key="7">
    <source>
        <dbReference type="ARBA" id="ARBA00034301"/>
    </source>
</evidence>
<evidence type="ECO:0000256" key="3">
    <source>
        <dbReference type="ARBA" id="ARBA00022692"/>
    </source>
</evidence>
<dbReference type="STRING" id="297318.BK138_11785"/>
<evidence type="ECO:0000256" key="8">
    <source>
        <dbReference type="ARBA" id="ARBA00048505"/>
    </source>
</evidence>
<name>A0A1R1EUD5_9BACL</name>
<gene>
    <name evidence="12" type="ORF">BK138_11785</name>
</gene>
<dbReference type="Proteomes" id="UP000187172">
    <property type="component" value="Unassembled WGS sequence"/>
</dbReference>
<evidence type="ECO:0000256" key="10">
    <source>
        <dbReference type="SAM" id="Phobius"/>
    </source>
</evidence>
<dbReference type="PROSITE" id="PS51257">
    <property type="entry name" value="PROKAR_LIPOPROTEIN"/>
    <property type="match status" value="1"/>
</dbReference>
<feature type="transmembrane region" description="Helical" evidence="10">
    <location>
        <begin position="408"/>
        <end position="430"/>
    </location>
</feature>
<feature type="transmembrane region" description="Helical" evidence="10">
    <location>
        <begin position="379"/>
        <end position="396"/>
    </location>
</feature>
<reference evidence="12 13" key="1">
    <citation type="submission" date="2016-11" db="EMBL/GenBank/DDBJ databases">
        <title>Paenibacillus species isolates.</title>
        <authorList>
            <person name="Beno S.M."/>
        </authorList>
    </citation>
    <scope>NUCLEOTIDE SEQUENCE [LARGE SCALE GENOMIC DNA]</scope>
    <source>
        <strain evidence="12 13">FSL R5-0378</strain>
    </source>
</reference>
<evidence type="ECO:0000259" key="11">
    <source>
        <dbReference type="SMART" id="SM00849"/>
    </source>
</evidence>
<feature type="transmembrane region" description="Helical" evidence="10">
    <location>
        <begin position="442"/>
        <end position="467"/>
    </location>
</feature>
<dbReference type="PANTHER" id="PTHR30619">
    <property type="entry name" value="DNA INTERNALIZATION/COMPETENCE PROTEIN COMEC/REC2"/>
    <property type="match status" value="1"/>
</dbReference>
<evidence type="ECO:0000256" key="2">
    <source>
        <dbReference type="ARBA" id="ARBA00022475"/>
    </source>
</evidence>
<dbReference type="Pfam" id="PF00753">
    <property type="entry name" value="Lactamase_B"/>
    <property type="match status" value="1"/>
</dbReference>
<feature type="transmembrane region" description="Helical" evidence="10">
    <location>
        <begin position="564"/>
        <end position="583"/>
    </location>
</feature>
<keyword evidence="3 10" id="KW-0812">Transmembrane</keyword>
<dbReference type="PANTHER" id="PTHR30619:SF1">
    <property type="entry name" value="RECOMBINATION PROTEIN 2"/>
    <property type="match status" value="1"/>
</dbReference>